<evidence type="ECO:0000256" key="1">
    <source>
        <dbReference type="ARBA" id="ARBA00001974"/>
    </source>
</evidence>
<comment type="caution">
    <text evidence="9">The sequence shown here is derived from an EMBL/GenBank/DDBJ whole genome shotgun (WGS) entry which is preliminary data.</text>
</comment>
<evidence type="ECO:0000256" key="5">
    <source>
        <dbReference type="RuleBase" id="RU362125"/>
    </source>
</evidence>
<dbReference type="InterPro" id="IPR046373">
    <property type="entry name" value="Acyl-CoA_Oxase/DH_mid-dom_sf"/>
</dbReference>
<dbReference type="InterPro" id="IPR013786">
    <property type="entry name" value="AcylCoA_DH/ox_N"/>
</dbReference>
<dbReference type="PROSITE" id="PS00072">
    <property type="entry name" value="ACYL_COA_DH_1"/>
    <property type="match status" value="1"/>
</dbReference>
<gene>
    <name evidence="9" type="ORF">ACFQS1_27660</name>
</gene>
<dbReference type="Gene3D" id="2.40.110.10">
    <property type="entry name" value="Butyryl-CoA Dehydrogenase, subunit A, domain 2"/>
    <property type="match status" value="1"/>
</dbReference>
<dbReference type="InterPro" id="IPR009075">
    <property type="entry name" value="AcylCo_DH/oxidase_C"/>
</dbReference>
<feature type="domain" description="Acyl-CoA oxidase/dehydrogenase middle" evidence="7">
    <location>
        <begin position="118"/>
        <end position="206"/>
    </location>
</feature>
<dbReference type="PANTHER" id="PTHR43884:SF12">
    <property type="entry name" value="ISOVALERYL-COA DEHYDROGENASE, MITOCHONDRIAL-RELATED"/>
    <property type="match status" value="1"/>
</dbReference>
<dbReference type="EMBL" id="JBHTBJ010000025">
    <property type="protein sequence ID" value="MFC7277782.1"/>
    <property type="molecule type" value="Genomic_DNA"/>
</dbReference>
<dbReference type="Pfam" id="PF02771">
    <property type="entry name" value="Acyl-CoA_dh_N"/>
    <property type="match status" value="1"/>
</dbReference>
<keyword evidence="4 5" id="KW-0274">FAD</keyword>
<feature type="domain" description="Acyl-CoA dehydrogenase/oxidase C-terminal" evidence="6">
    <location>
        <begin position="226"/>
        <end position="369"/>
    </location>
</feature>
<proteinExistence type="inferred from homology"/>
<evidence type="ECO:0000256" key="3">
    <source>
        <dbReference type="ARBA" id="ARBA00022630"/>
    </source>
</evidence>
<keyword evidence="3 5" id="KW-0285">Flavoprotein</keyword>
<name>A0ABW2HX64_9ACTN</name>
<dbReference type="Pfam" id="PF02770">
    <property type="entry name" value="Acyl-CoA_dh_M"/>
    <property type="match status" value="1"/>
</dbReference>
<reference evidence="10" key="1">
    <citation type="journal article" date="2019" name="Int. J. Syst. Evol. Microbiol.">
        <title>The Global Catalogue of Microorganisms (GCM) 10K type strain sequencing project: providing services to taxonomists for standard genome sequencing and annotation.</title>
        <authorList>
            <consortium name="The Broad Institute Genomics Platform"/>
            <consortium name="The Broad Institute Genome Sequencing Center for Infectious Disease"/>
            <person name="Wu L."/>
            <person name="Ma J."/>
        </authorList>
    </citation>
    <scope>NUCLEOTIDE SEQUENCE [LARGE SCALE GENOMIC DNA]</scope>
    <source>
        <strain evidence="10">XZYJT-10</strain>
    </source>
</reference>
<evidence type="ECO:0000259" key="6">
    <source>
        <dbReference type="Pfam" id="PF00441"/>
    </source>
</evidence>
<keyword evidence="5 9" id="KW-0560">Oxidoreductase</keyword>
<comment type="cofactor">
    <cofactor evidence="1 5">
        <name>FAD</name>
        <dbReference type="ChEBI" id="CHEBI:57692"/>
    </cofactor>
</comment>
<feature type="domain" description="Acyl-CoA dehydrogenase/oxidase N-terminal" evidence="8">
    <location>
        <begin position="10"/>
        <end position="114"/>
    </location>
</feature>
<dbReference type="InterPro" id="IPR037069">
    <property type="entry name" value="AcylCoA_DH/ox_N_sf"/>
</dbReference>
<dbReference type="InterPro" id="IPR006091">
    <property type="entry name" value="Acyl-CoA_Oxase/DH_mid-dom"/>
</dbReference>
<accession>A0ABW2HX64</accession>
<dbReference type="Pfam" id="PF00441">
    <property type="entry name" value="Acyl-CoA_dh_1"/>
    <property type="match status" value="1"/>
</dbReference>
<evidence type="ECO:0000259" key="7">
    <source>
        <dbReference type="Pfam" id="PF02770"/>
    </source>
</evidence>
<dbReference type="Proteomes" id="UP001596548">
    <property type="component" value="Unassembled WGS sequence"/>
</dbReference>
<dbReference type="InterPro" id="IPR009100">
    <property type="entry name" value="AcylCoA_DH/oxidase_NM_dom_sf"/>
</dbReference>
<evidence type="ECO:0000313" key="10">
    <source>
        <dbReference type="Proteomes" id="UP001596548"/>
    </source>
</evidence>
<dbReference type="InterPro" id="IPR036250">
    <property type="entry name" value="AcylCo_DH-like_C"/>
</dbReference>
<dbReference type="SUPFAM" id="SSF56645">
    <property type="entry name" value="Acyl-CoA dehydrogenase NM domain-like"/>
    <property type="match status" value="1"/>
</dbReference>
<keyword evidence="10" id="KW-1185">Reference proteome</keyword>
<dbReference type="SUPFAM" id="SSF47203">
    <property type="entry name" value="Acyl-CoA dehydrogenase C-terminal domain-like"/>
    <property type="match status" value="1"/>
</dbReference>
<dbReference type="GO" id="GO:0016491">
    <property type="term" value="F:oxidoreductase activity"/>
    <property type="evidence" value="ECO:0007669"/>
    <property type="project" value="UniProtKB-KW"/>
</dbReference>
<evidence type="ECO:0000256" key="2">
    <source>
        <dbReference type="ARBA" id="ARBA00009347"/>
    </source>
</evidence>
<evidence type="ECO:0000313" key="9">
    <source>
        <dbReference type="EMBL" id="MFC7277782.1"/>
    </source>
</evidence>
<sequence>MVTLDSLGHRAGARAFVDAELTPYAAEFDAEQRTPPRTLERLAQSGVLGAVVPTTSGGLGCDLRAMSVLHEEVGRACSSVRSLLTVHSMVSWSVLRWAEPDVRDRWLGLLGRGEILASFCLTEPMAGSDAASVAATATRRDDGWVLHGQKRWVTGGQVAGLFLVICRTDRGVSAFLVPRDVPGLCVTPVTGLLGTRASMVAQVDLDGCALPADALVGPDGFALPTVIAGALDIGRLSVASGCVGLLQACLDASLDHSARRRPDGVALSDHQLVRRKIADMATETVAARLLCERAATLKDAGDPEGTTAVFMAKYFASTAAMRAATEAVQIHGASGCSDGSDVARYFRDAKVMEIIEGSSEIQQLVIAAAAYRGRSSS</sequence>
<dbReference type="Gene3D" id="1.20.140.10">
    <property type="entry name" value="Butyryl-CoA Dehydrogenase, subunit A, domain 3"/>
    <property type="match status" value="1"/>
</dbReference>
<dbReference type="PIRSF" id="PIRSF016578">
    <property type="entry name" value="HsaA"/>
    <property type="match status" value="1"/>
</dbReference>
<dbReference type="PANTHER" id="PTHR43884">
    <property type="entry name" value="ACYL-COA DEHYDROGENASE"/>
    <property type="match status" value="1"/>
</dbReference>
<evidence type="ECO:0000256" key="4">
    <source>
        <dbReference type="ARBA" id="ARBA00022827"/>
    </source>
</evidence>
<evidence type="ECO:0000259" key="8">
    <source>
        <dbReference type="Pfam" id="PF02771"/>
    </source>
</evidence>
<dbReference type="Gene3D" id="1.10.540.10">
    <property type="entry name" value="Acyl-CoA dehydrogenase/oxidase, N-terminal domain"/>
    <property type="match status" value="1"/>
</dbReference>
<dbReference type="EC" id="1.-.-.-" evidence="9"/>
<comment type="similarity">
    <text evidence="2 5">Belongs to the acyl-CoA dehydrogenase family.</text>
</comment>
<organism evidence="9 10">
    <name type="scientific">Paractinoplanes rhizophilus</name>
    <dbReference type="NCBI Taxonomy" id="1416877"/>
    <lineage>
        <taxon>Bacteria</taxon>
        <taxon>Bacillati</taxon>
        <taxon>Actinomycetota</taxon>
        <taxon>Actinomycetes</taxon>
        <taxon>Micromonosporales</taxon>
        <taxon>Micromonosporaceae</taxon>
        <taxon>Paractinoplanes</taxon>
    </lineage>
</organism>
<dbReference type="InterPro" id="IPR006089">
    <property type="entry name" value="Acyl-CoA_DH_CS"/>
</dbReference>
<dbReference type="RefSeq" id="WP_378973819.1">
    <property type="nucleotide sequence ID" value="NZ_JBHTBJ010000025.1"/>
</dbReference>
<protein>
    <submittedName>
        <fullName evidence="9">Acyl-CoA dehydrogenase family protein</fullName>
        <ecNumber evidence="9">1.-.-.-</ecNumber>
    </submittedName>
</protein>